<dbReference type="PANTHER" id="PTHR37984:SF5">
    <property type="entry name" value="PROTEIN NYNRIN-LIKE"/>
    <property type="match status" value="1"/>
</dbReference>
<feature type="domain" description="Reverse transcriptase/retrotransposon-derived protein RNase H-like" evidence="5">
    <location>
        <begin position="171"/>
        <end position="220"/>
    </location>
</feature>
<dbReference type="InterPro" id="IPR050951">
    <property type="entry name" value="Retrovirus_Pol_polyprotein"/>
</dbReference>
<comment type="similarity">
    <text evidence="1">Belongs to the beta type-B retroviral polymerase family. HERV class-II K(HML-2) pol subfamily.</text>
</comment>
<dbReference type="AlphaFoldDB" id="A0AAD7WAQ8"/>
<evidence type="ECO:0000256" key="3">
    <source>
        <dbReference type="ARBA" id="ARBA00023268"/>
    </source>
</evidence>
<gene>
    <name evidence="6" type="ORF">AAFF_G00109300</name>
</gene>
<dbReference type="InterPro" id="IPR041577">
    <property type="entry name" value="RT_RNaseH_2"/>
</dbReference>
<evidence type="ECO:0000256" key="2">
    <source>
        <dbReference type="ARBA" id="ARBA00012180"/>
    </source>
</evidence>
<organism evidence="6 7">
    <name type="scientific">Aldrovandia affinis</name>
    <dbReference type="NCBI Taxonomy" id="143900"/>
    <lineage>
        <taxon>Eukaryota</taxon>
        <taxon>Metazoa</taxon>
        <taxon>Chordata</taxon>
        <taxon>Craniata</taxon>
        <taxon>Vertebrata</taxon>
        <taxon>Euteleostomi</taxon>
        <taxon>Actinopterygii</taxon>
        <taxon>Neopterygii</taxon>
        <taxon>Teleostei</taxon>
        <taxon>Notacanthiformes</taxon>
        <taxon>Halosauridae</taxon>
        <taxon>Aldrovandia</taxon>
    </lineage>
</organism>
<protein>
    <recommendedName>
        <fullName evidence="2">ribonuclease H</fullName>
        <ecNumber evidence="2">3.1.26.4</ecNumber>
    </recommendedName>
</protein>
<dbReference type="PANTHER" id="PTHR37984">
    <property type="entry name" value="PROTEIN CBG26694"/>
    <property type="match status" value="1"/>
</dbReference>
<evidence type="ECO:0000256" key="1">
    <source>
        <dbReference type="ARBA" id="ARBA00010879"/>
    </source>
</evidence>
<reference evidence="6" key="1">
    <citation type="journal article" date="2023" name="Science">
        <title>Genome structures resolve the early diversification of teleost fishes.</title>
        <authorList>
            <person name="Parey E."/>
            <person name="Louis A."/>
            <person name="Montfort J."/>
            <person name="Bouchez O."/>
            <person name="Roques C."/>
            <person name="Iampietro C."/>
            <person name="Lluch J."/>
            <person name="Castinel A."/>
            <person name="Donnadieu C."/>
            <person name="Desvignes T."/>
            <person name="Floi Bucao C."/>
            <person name="Jouanno E."/>
            <person name="Wen M."/>
            <person name="Mejri S."/>
            <person name="Dirks R."/>
            <person name="Jansen H."/>
            <person name="Henkel C."/>
            <person name="Chen W.J."/>
            <person name="Zahm M."/>
            <person name="Cabau C."/>
            <person name="Klopp C."/>
            <person name="Thompson A.W."/>
            <person name="Robinson-Rechavi M."/>
            <person name="Braasch I."/>
            <person name="Lecointre G."/>
            <person name="Bobe J."/>
            <person name="Postlethwait J.H."/>
            <person name="Berthelot C."/>
            <person name="Roest Crollius H."/>
            <person name="Guiguen Y."/>
        </authorList>
    </citation>
    <scope>NUCLEOTIDE SEQUENCE</scope>
    <source>
        <strain evidence="6">NC1722</strain>
    </source>
</reference>
<evidence type="ECO:0000313" key="6">
    <source>
        <dbReference type="EMBL" id="KAJ8390191.1"/>
    </source>
</evidence>
<keyword evidence="3" id="KW-0511">Multifunctional enzyme</keyword>
<dbReference type="Pfam" id="PF00078">
    <property type="entry name" value="RVT_1"/>
    <property type="match status" value="1"/>
</dbReference>
<dbReference type="GO" id="GO:0004523">
    <property type="term" value="F:RNA-DNA hybrid ribonuclease activity"/>
    <property type="evidence" value="ECO:0007669"/>
    <property type="project" value="UniProtKB-EC"/>
</dbReference>
<dbReference type="Pfam" id="PF17919">
    <property type="entry name" value="RT_RNaseH_2"/>
    <property type="match status" value="1"/>
</dbReference>
<dbReference type="Gene3D" id="3.30.70.270">
    <property type="match status" value="3"/>
</dbReference>
<evidence type="ECO:0000313" key="7">
    <source>
        <dbReference type="Proteomes" id="UP001221898"/>
    </source>
</evidence>
<dbReference type="SUPFAM" id="SSF56672">
    <property type="entry name" value="DNA/RNA polymerases"/>
    <property type="match status" value="1"/>
</dbReference>
<accession>A0AAD7WAQ8</accession>
<evidence type="ECO:0000259" key="5">
    <source>
        <dbReference type="Pfam" id="PF17919"/>
    </source>
</evidence>
<dbReference type="InterPro" id="IPR043128">
    <property type="entry name" value="Rev_trsase/Diguanyl_cyclase"/>
</dbReference>
<dbReference type="Proteomes" id="UP001221898">
    <property type="component" value="Unassembled WGS sequence"/>
</dbReference>
<dbReference type="EC" id="3.1.26.4" evidence="2"/>
<keyword evidence="7" id="KW-1185">Reference proteome</keyword>
<dbReference type="FunFam" id="3.30.70.270:FF:000020">
    <property type="entry name" value="Transposon Tf2-6 polyprotein-like Protein"/>
    <property type="match status" value="1"/>
</dbReference>
<dbReference type="Gene3D" id="3.10.10.10">
    <property type="entry name" value="HIV Type 1 Reverse Transcriptase, subunit A, domain 1"/>
    <property type="match status" value="1"/>
</dbReference>
<dbReference type="InterPro" id="IPR043502">
    <property type="entry name" value="DNA/RNA_pol_sf"/>
</dbReference>
<comment type="caution">
    <text evidence="6">The sequence shown here is derived from an EMBL/GenBank/DDBJ whole genome shotgun (WGS) entry which is preliminary data.</text>
</comment>
<evidence type="ECO:0000259" key="4">
    <source>
        <dbReference type="Pfam" id="PF00078"/>
    </source>
</evidence>
<dbReference type="InterPro" id="IPR000477">
    <property type="entry name" value="RT_dom"/>
</dbReference>
<sequence>MAAVGIIQPSDSPAVLVWKKDGSLWFCVNCQCLNDVTTKDSYPLPCIDDALDSLVPASSSSSCVVYLDDILVHAATYTTALNSLHLVSQQITMVNLCLNSAKCSLFHRQTSFLGHIVSKKGVSTDPAKVEAVEQWPVPTSTAELSSFLGLASYYIARPLHQLTEKAQRFHWSPFSQDPFNQLHRVLITAPVLVIPDLSKPFIPDTDASNDGVGAVLSPRTGGCSPPKGPCLITAPSMESIPGTLVGHGAGAPDLHHSPRNRLPLCPLS</sequence>
<name>A0AAD7WAQ8_9TELE</name>
<feature type="domain" description="Reverse transcriptase" evidence="4">
    <location>
        <begin position="55"/>
        <end position="116"/>
    </location>
</feature>
<dbReference type="EMBL" id="JAINUG010000172">
    <property type="protein sequence ID" value="KAJ8390191.1"/>
    <property type="molecule type" value="Genomic_DNA"/>
</dbReference>
<proteinExistence type="inferred from homology"/>